<feature type="chain" id="PRO_5045885888" description="Secreted protein" evidence="2">
    <location>
        <begin position="33"/>
        <end position="218"/>
    </location>
</feature>
<keyword evidence="4" id="KW-1185">Reference proteome</keyword>
<keyword evidence="2" id="KW-0732">Signal</keyword>
<evidence type="ECO:0000313" key="3">
    <source>
        <dbReference type="EMBL" id="MER6426937.1"/>
    </source>
</evidence>
<feature type="region of interest" description="Disordered" evidence="1">
    <location>
        <begin position="187"/>
        <end position="218"/>
    </location>
</feature>
<evidence type="ECO:0000256" key="2">
    <source>
        <dbReference type="SAM" id="SignalP"/>
    </source>
</evidence>
<accession>A0ABV1U0G6</accession>
<feature type="compositionally biased region" description="Basic and acidic residues" evidence="1">
    <location>
        <begin position="187"/>
        <end position="197"/>
    </location>
</feature>
<organism evidence="3 4">
    <name type="scientific">Streptomyces sp. 900105245</name>
    <dbReference type="NCBI Taxonomy" id="3154379"/>
    <lineage>
        <taxon>Bacteria</taxon>
        <taxon>Bacillati</taxon>
        <taxon>Actinomycetota</taxon>
        <taxon>Actinomycetes</taxon>
        <taxon>Kitasatosporales</taxon>
        <taxon>Streptomycetaceae</taxon>
        <taxon>Streptomyces</taxon>
    </lineage>
</organism>
<evidence type="ECO:0000313" key="4">
    <source>
        <dbReference type="Proteomes" id="UP001470023"/>
    </source>
</evidence>
<sequence>MTRRSTLRRLVLLAASTSVITGGVLLPTSAFAASPPRTASVATADAGSGDAAGWSRTTDTTSGISVRLPDRPLVQQNNEDGVRTRLYLVPTEYGAIGFSVFEAPGTDPSAPWDLKATLSSVLEGYNSDAKSSREVLRSTGAHAGTTKGSPDLGADLTAADGSRGHIRLIDLGEHMVVVMTVSERGHQDLMDKDHRQVLDSVRVPGDDATRSGDSSRPA</sequence>
<reference evidence="3 4" key="1">
    <citation type="submission" date="2024-06" db="EMBL/GenBank/DDBJ databases">
        <title>The Natural Products Discovery Center: Release of the First 8490 Sequenced Strains for Exploring Actinobacteria Biosynthetic Diversity.</title>
        <authorList>
            <person name="Kalkreuter E."/>
            <person name="Kautsar S.A."/>
            <person name="Yang D."/>
            <person name="Bader C.D."/>
            <person name="Teijaro C.N."/>
            <person name="Fluegel L."/>
            <person name="Davis C.M."/>
            <person name="Simpson J.R."/>
            <person name="Lauterbach L."/>
            <person name="Steele A.D."/>
            <person name="Gui C."/>
            <person name="Meng S."/>
            <person name="Li G."/>
            <person name="Viehrig K."/>
            <person name="Ye F."/>
            <person name="Su P."/>
            <person name="Kiefer A.F."/>
            <person name="Nichols A."/>
            <person name="Cepeda A.J."/>
            <person name="Yan W."/>
            <person name="Fan B."/>
            <person name="Jiang Y."/>
            <person name="Adhikari A."/>
            <person name="Zheng C.-J."/>
            <person name="Schuster L."/>
            <person name="Cowan T.M."/>
            <person name="Smanski M.J."/>
            <person name="Chevrette M.G."/>
            <person name="De Carvalho L.P.S."/>
            <person name="Shen B."/>
        </authorList>
    </citation>
    <scope>NUCLEOTIDE SEQUENCE [LARGE SCALE GENOMIC DNA]</scope>
    <source>
        <strain evidence="3 4">NPDC001166</strain>
    </source>
</reference>
<dbReference type="Proteomes" id="UP001470023">
    <property type="component" value="Unassembled WGS sequence"/>
</dbReference>
<name>A0ABV1U0G6_9ACTN</name>
<evidence type="ECO:0008006" key="5">
    <source>
        <dbReference type="Google" id="ProtNLM"/>
    </source>
</evidence>
<gene>
    <name evidence="3" type="ORF">ABT272_04190</name>
</gene>
<feature type="signal peptide" evidence="2">
    <location>
        <begin position="1"/>
        <end position="32"/>
    </location>
</feature>
<proteinExistence type="predicted"/>
<feature type="compositionally biased region" description="Low complexity" evidence="1">
    <location>
        <begin position="40"/>
        <end position="52"/>
    </location>
</feature>
<dbReference type="EMBL" id="JBEPAZ010000002">
    <property type="protein sequence ID" value="MER6426937.1"/>
    <property type="molecule type" value="Genomic_DNA"/>
</dbReference>
<feature type="compositionally biased region" description="Polar residues" evidence="1">
    <location>
        <begin position="55"/>
        <end position="64"/>
    </location>
</feature>
<feature type="region of interest" description="Disordered" evidence="1">
    <location>
        <begin position="40"/>
        <end position="65"/>
    </location>
</feature>
<comment type="caution">
    <text evidence="3">The sequence shown here is derived from an EMBL/GenBank/DDBJ whole genome shotgun (WGS) entry which is preliminary data.</text>
</comment>
<dbReference type="RefSeq" id="WP_352062822.1">
    <property type="nucleotide sequence ID" value="NZ_JBEPAZ010000002.1"/>
</dbReference>
<protein>
    <recommendedName>
        <fullName evidence="5">Secreted protein</fullName>
    </recommendedName>
</protein>
<evidence type="ECO:0000256" key="1">
    <source>
        <dbReference type="SAM" id="MobiDB-lite"/>
    </source>
</evidence>